<name>A0A225EB99_9BACT</name>
<dbReference type="Proteomes" id="UP000214646">
    <property type="component" value="Unassembled WGS sequence"/>
</dbReference>
<gene>
    <name evidence="1" type="ORF">FRUB_02136</name>
</gene>
<comment type="caution">
    <text evidence="1">The sequence shown here is derived from an EMBL/GenBank/DDBJ whole genome shotgun (WGS) entry which is preliminary data.</text>
</comment>
<proteinExistence type="predicted"/>
<dbReference type="EMBL" id="NIDE01000002">
    <property type="protein sequence ID" value="OWK45805.1"/>
    <property type="molecule type" value="Genomic_DNA"/>
</dbReference>
<evidence type="ECO:0000313" key="2">
    <source>
        <dbReference type="Proteomes" id="UP000214646"/>
    </source>
</evidence>
<keyword evidence="2" id="KW-1185">Reference proteome</keyword>
<sequence length="214" mass="24554">MEEMMSLFAVLYVTDQRPDDRIGTTRLEWDTGAGYYIRSDGLEGRIAFKPNTRQFFKWLKTNALSTPEFHQLDRARTDRRLVGVDLVGGYIVEADDTPGLARWDGTIALCDDTELPFSLSVENQNQRHLLHYKYMYEIASSRPIPLNQWLPVEVVLTPDNTRAFGGIELFKRRRDGRWAGRLELIVFPEEHTRFDGFTLCAFGSPIGTFTPATD</sequence>
<reference evidence="2" key="1">
    <citation type="submission" date="2017-06" db="EMBL/GenBank/DDBJ databases">
        <title>Genome analysis of Fimbriiglobus ruber SP5, the first member of the order Planctomycetales with confirmed chitinolytic capability.</title>
        <authorList>
            <person name="Ravin N.V."/>
            <person name="Rakitin A.L."/>
            <person name="Ivanova A.A."/>
            <person name="Beletsky A.V."/>
            <person name="Kulichevskaya I.S."/>
            <person name="Mardanov A.V."/>
            <person name="Dedysh S.N."/>
        </authorList>
    </citation>
    <scope>NUCLEOTIDE SEQUENCE [LARGE SCALE GENOMIC DNA]</scope>
    <source>
        <strain evidence="2">SP5</strain>
    </source>
</reference>
<protein>
    <submittedName>
        <fullName evidence="1">Uncharacterized protein</fullName>
    </submittedName>
</protein>
<organism evidence="1 2">
    <name type="scientific">Fimbriiglobus ruber</name>
    <dbReference type="NCBI Taxonomy" id="1908690"/>
    <lineage>
        <taxon>Bacteria</taxon>
        <taxon>Pseudomonadati</taxon>
        <taxon>Planctomycetota</taxon>
        <taxon>Planctomycetia</taxon>
        <taxon>Gemmatales</taxon>
        <taxon>Gemmataceae</taxon>
        <taxon>Fimbriiglobus</taxon>
    </lineage>
</organism>
<dbReference type="AlphaFoldDB" id="A0A225EB99"/>
<evidence type="ECO:0000313" key="1">
    <source>
        <dbReference type="EMBL" id="OWK45805.1"/>
    </source>
</evidence>
<accession>A0A225EB99</accession>